<gene>
    <name evidence="4" type="ORF">Q5741_05755</name>
</gene>
<feature type="domain" description="N-acetyltransferase" evidence="3">
    <location>
        <begin position="4"/>
        <end position="152"/>
    </location>
</feature>
<dbReference type="Pfam" id="PF00583">
    <property type="entry name" value="Acetyltransf_1"/>
    <property type="match status" value="1"/>
</dbReference>
<dbReference type="PANTHER" id="PTHR43877:SF2">
    <property type="entry name" value="AMINOALKYLPHOSPHONATE N-ACETYLTRANSFERASE-RELATED"/>
    <property type="match status" value="1"/>
</dbReference>
<dbReference type="InterPro" id="IPR050832">
    <property type="entry name" value="Bact_Acetyltransf"/>
</dbReference>
<dbReference type="Gene3D" id="3.40.630.30">
    <property type="match status" value="1"/>
</dbReference>
<dbReference type="Proteomes" id="UP001240171">
    <property type="component" value="Unassembled WGS sequence"/>
</dbReference>
<proteinExistence type="predicted"/>
<dbReference type="SUPFAM" id="SSF55729">
    <property type="entry name" value="Acyl-CoA N-acyltransferases (Nat)"/>
    <property type="match status" value="1"/>
</dbReference>
<name>A0ABT9CD72_9BACL</name>
<accession>A0ABT9CD72</accession>
<dbReference type="PROSITE" id="PS51186">
    <property type="entry name" value="GNAT"/>
    <property type="match status" value="1"/>
</dbReference>
<dbReference type="RefSeq" id="WP_305023113.1">
    <property type="nucleotide sequence ID" value="NZ_JAUQTB010000002.1"/>
</dbReference>
<dbReference type="PANTHER" id="PTHR43877">
    <property type="entry name" value="AMINOALKYLPHOSPHONATE N-ACETYLTRANSFERASE-RELATED-RELATED"/>
    <property type="match status" value="1"/>
</dbReference>
<protein>
    <submittedName>
        <fullName evidence="4">GNAT family N-acetyltransferase</fullName>
    </submittedName>
</protein>
<evidence type="ECO:0000313" key="4">
    <source>
        <dbReference type="EMBL" id="MDO7905922.1"/>
    </source>
</evidence>
<comment type="caution">
    <text evidence="4">The sequence shown here is derived from an EMBL/GenBank/DDBJ whole genome shotgun (WGS) entry which is preliminary data.</text>
</comment>
<keyword evidence="5" id="KW-1185">Reference proteome</keyword>
<dbReference type="InterPro" id="IPR000182">
    <property type="entry name" value="GNAT_dom"/>
</dbReference>
<keyword evidence="2" id="KW-0012">Acyltransferase</keyword>
<keyword evidence="1" id="KW-0808">Transferase</keyword>
<evidence type="ECO:0000256" key="2">
    <source>
        <dbReference type="ARBA" id="ARBA00023315"/>
    </source>
</evidence>
<organism evidence="4 5">
    <name type="scientific">Paenibacillus lacisoli</name>
    <dbReference type="NCBI Taxonomy" id="3064525"/>
    <lineage>
        <taxon>Bacteria</taxon>
        <taxon>Bacillati</taxon>
        <taxon>Bacillota</taxon>
        <taxon>Bacilli</taxon>
        <taxon>Bacillales</taxon>
        <taxon>Paenibacillaceae</taxon>
        <taxon>Paenibacillus</taxon>
    </lineage>
</organism>
<evidence type="ECO:0000313" key="5">
    <source>
        <dbReference type="Proteomes" id="UP001240171"/>
    </source>
</evidence>
<sequence length="152" mass="17495">MHPIIIRNVSVHDKELHSLISQLDEELLQRYPTETIYRVDFTDPKVSSMVFAVAFDQELPVGCGGIRRLEDGDVELKRFFVIPSHRRMGVAEGMLKHLEDEARQWECPLIKLETGAQQPDAIAFYSKHGFRAVERFGEYSEDENSLCYAKPL</sequence>
<evidence type="ECO:0000259" key="3">
    <source>
        <dbReference type="PROSITE" id="PS51186"/>
    </source>
</evidence>
<dbReference type="EMBL" id="JAUQTB010000002">
    <property type="protein sequence ID" value="MDO7905922.1"/>
    <property type="molecule type" value="Genomic_DNA"/>
</dbReference>
<dbReference type="InterPro" id="IPR016181">
    <property type="entry name" value="Acyl_CoA_acyltransferase"/>
</dbReference>
<reference evidence="4 5" key="1">
    <citation type="submission" date="2023-07" db="EMBL/GenBank/DDBJ databases">
        <title>Paenibacillus sp. JX-17 nov. isolated from soil.</title>
        <authorList>
            <person name="Wan Y."/>
            <person name="Liu B."/>
        </authorList>
    </citation>
    <scope>NUCLEOTIDE SEQUENCE [LARGE SCALE GENOMIC DNA]</scope>
    <source>
        <strain evidence="4 5">JX-17</strain>
    </source>
</reference>
<dbReference type="CDD" id="cd04301">
    <property type="entry name" value="NAT_SF"/>
    <property type="match status" value="1"/>
</dbReference>
<evidence type="ECO:0000256" key="1">
    <source>
        <dbReference type="ARBA" id="ARBA00022679"/>
    </source>
</evidence>